<sequence length="70" mass="7652">MFLPDTVAETGADSCTSDLLLQRARNDVVAGTAARCAVDHVAVERDKICPKWTRGFTQWRTLAACARENA</sequence>
<keyword evidence="2" id="KW-1185">Reference proteome</keyword>
<comment type="caution">
    <text evidence="1">The sequence shown here is derived from an EMBL/GenBank/DDBJ whole genome shotgun (WGS) entry which is preliminary data.</text>
</comment>
<proteinExistence type="predicted"/>
<name>A0A0J1D5S4_9BURK</name>
<accession>A0A0J1D5S4</accession>
<dbReference type="EMBL" id="AEJF01000007">
    <property type="protein sequence ID" value="KLU27991.1"/>
    <property type="molecule type" value="Genomic_DNA"/>
</dbReference>
<dbReference type="AlphaFoldDB" id="A0A0J1D5S4"/>
<reference evidence="1 2" key="1">
    <citation type="journal article" date="2015" name="Genome Announc.">
        <title>Draft Genome Sequence of Burkholderia sp. Strain PML1(12), an Ectomycorrhizosphere-Inhabiting Bacterium with Effective Mineral-Weathering Ability.</title>
        <authorList>
            <person name="Uroz S."/>
            <person name="Oger P."/>
        </authorList>
    </citation>
    <scope>NUCLEOTIDE SEQUENCE [LARGE SCALE GENOMIC DNA]</scope>
    <source>
        <strain evidence="2">PML1(12)</strain>
    </source>
</reference>
<dbReference type="Proteomes" id="UP000035963">
    <property type="component" value="Unassembled WGS sequence"/>
</dbReference>
<protein>
    <submittedName>
        <fullName evidence="1">Uncharacterized protein</fullName>
    </submittedName>
</protein>
<evidence type="ECO:0000313" key="1">
    <source>
        <dbReference type="EMBL" id="KLU27991.1"/>
    </source>
</evidence>
<gene>
    <name evidence="1" type="ORF">EOS_01400</name>
</gene>
<organism evidence="1 2">
    <name type="scientific">Caballeronia mineralivorans PML1(12)</name>
    <dbReference type="NCBI Taxonomy" id="908627"/>
    <lineage>
        <taxon>Bacteria</taxon>
        <taxon>Pseudomonadati</taxon>
        <taxon>Pseudomonadota</taxon>
        <taxon>Betaproteobacteria</taxon>
        <taxon>Burkholderiales</taxon>
        <taxon>Burkholderiaceae</taxon>
        <taxon>Caballeronia</taxon>
    </lineage>
</organism>
<evidence type="ECO:0000313" key="2">
    <source>
        <dbReference type="Proteomes" id="UP000035963"/>
    </source>
</evidence>